<keyword evidence="3" id="KW-1003">Cell membrane</keyword>
<feature type="transmembrane region" description="Helical" evidence="9">
    <location>
        <begin position="283"/>
        <end position="305"/>
    </location>
</feature>
<keyword evidence="13" id="KW-1185">Reference proteome</keyword>
<dbReference type="PROSITE" id="PS50929">
    <property type="entry name" value="ABC_TM1F"/>
    <property type="match status" value="1"/>
</dbReference>
<evidence type="ECO:0000256" key="3">
    <source>
        <dbReference type="ARBA" id="ARBA00022475"/>
    </source>
</evidence>
<gene>
    <name evidence="12" type="ordered locus">Dret_0975</name>
</gene>
<keyword evidence="5" id="KW-0547">Nucleotide-binding</keyword>
<reference evidence="13" key="1">
    <citation type="submission" date="2009-09" db="EMBL/GenBank/DDBJ databases">
        <title>The complete chromosome of Desulfohalobium retbaense DSM 5692.</title>
        <authorList>
            <consortium name="US DOE Joint Genome Institute (JGI-PGF)"/>
            <person name="Lucas S."/>
            <person name="Copeland A."/>
            <person name="Lapidus A."/>
            <person name="Glavina del Rio T."/>
            <person name="Dalin E."/>
            <person name="Tice H."/>
            <person name="Bruce D."/>
            <person name="Goodwin L."/>
            <person name="Pitluck S."/>
            <person name="Kyrpides N."/>
            <person name="Mavromatis K."/>
            <person name="Ivanova N."/>
            <person name="Mikhailova N."/>
            <person name="Munk A.C."/>
            <person name="Brettin T."/>
            <person name="Detter J.C."/>
            <person name="Han C."/>
            <person name="Tapia R."/>
            <person name="Larimer F."/>
            <person name="Land M."/>
            <person name="Hauser L."/>
            <person name="Markowitz V."/>
            <person name="Cheng J.-F."/>
            <person name="Hugenholtz P."/>
            <person name="Woyke T."/>
            <person name="Wu D."/>
            <person name="Spring S."/>
            <person name="Klenk H.-P."/>
            <person name="Eisen J.A."/>
        </authorList>
    </citation>
    <scope>NUCLEOTIDE SEQUENCE [LARGE SCALE GENOMIC DNA]</scope>
    <source>
        <strain evidence="13">DSM 5692</strain>
    </source>
</reference>
<dbReference type="OrthoDB" id="9760168at2"/>
<keyword evidence="8 9" id="KW-0472">Membrane</keyword>
<dbReference type="GO" id="GO:0015421">
    <property type="term" value="F:ABC-type oligopeptide transporter activity"/>
    <property type="evidence" value="ECO:0007669"/>
    <property type="project" value="TreeGrafter"/>
</dbReference>
<dbReference type="KEGG" id="drt:Dret_0975"/>
<feature type="transmembrane region" description="Helical" evidence="9">
    <location>
        <begin position="167"/>
        <end position="184"/>
    </location>
</feature>
<dbReference type="Gene3D" id="1.20.1560.10">
    <property type="entry name" value="ABC transporter type 1, transmembrane domain"/>
    <property type="match status" value="1"/>
</dbReference>
<feature type="domain" description="ABC transporter" evidence="10">
    <location>
        <begin position="343"/>
        <end position="577"/>
    </location>
</feature>
<keyword evidence="4 9" id="KW-0812">Transmembrane</keyword>
<accession>C8X1G6</accession>
<evidence type="ECO:0000256" key="5">
    <source>
        <dbReference type="ARBA" id="ARBA00022741"/>
    </source>
</evidence>
<dbReference type="Gene3D" id="3.40.50.300">
    <property type="entry name" value="P-loop containing nucleotide triphosphate hydrolases"/>
    <property type="match status" value="1"/>
</dbReference>
<dbReference type="Pfam" id="PF00005">
    <property type="entry name" value="ABC_tran"/>
    <property type="match status" value="1"/>
</dbReference>
<keyword evidence="2" id="KW-0813">Transport</keyword>
<evidence type="ECO:0000313" key="12">
    <source>
        <dbReference type="EMBL" id="ACV68263.1"/>
    </source>
</evidence>
<dbReference type="FunFam" id="3.40.50.300:FF:000221">
    <property type="entry name" value="Multidrug ABC transporter ATP-binding protein"/>
    <property type="match status" value="1"/>
</dbReference>
<dbReference type="InterPro" id="IPR003439">
    <property type="entry name" value="ABC_transporter-like_ATP-bd"/>
</dbReference>
<dbReference type="InterPro" id="IPR027417">
    <property type="entry name" value="P-loop_NTPase"/>
</dbReference>
<dbReference type="PANTHER" id="PTHR43394">
    <property type="entry name" value="ATP-DEPENDENT PERMEASE MDL1, MITOCHONDRIAL"/>
    <property type="match status" value="1"/>
</dbReference>
<dbReference type="PROSITE" id="PS00211">
    <property type="entry name" value="ABC_TRANSPORTER_1"/>
    <property type="match status" value="1"/>
</dbReference>
<dbReference type="RefSeq" id="WP_015751417.1">
    <property type="nucleotide sequence ID" value="NC_013223.1"/>
</dbReference>
<feature type="transmembrane region" description="Helical" evidence="9">
    <location>
        <begin position="143"/>
        <end position="161"/>
    </location>
</feature>
<evidence type="ECO:0000259" key="10">
    <source>
        <dbReference type="PROSITE" id="PS50893"/>
    </source>
</evidence>
<dbReference type="GO" id="GO:0016887">
    <property type="term" value="F:ATP hydrolysis activity"/>
    <property type="evidence" value="ECO:0007669"/>
    <property type="project" value="InterPro"/>
</dbReference>
<organism evidence="12 13">
    <name type="scientific">Desulfohalobium retbaense (strain ATCC 49708 / DSM 5692 / JCM 16813 / HR100)</name>
    <dbReference type="NCBI Taxonomy" id="485915"/>
    <lineage>
        <taxon>Bacteria</taxon>
        <taxon>Pseudomonadati</taxon>
        <taxon>Thermodesulfobacteriota</taxon>
        <taxon>Desulfovibrionia</taxon>
        <taxon>Desulfovibrionales</taxon>
        <taxon>Desulfohalobiaceae</taxon>
        <taxon>Desulfohalobium</taxon>
    </lineage>
</organism>
<evidence type="ECO:0000256" key="1">
    <source>
        <dbReference type="ARBA" id="ARBA00004651"/>
    </source>
</evidence>
<dbReference type="eggNOG" id="COG1132">
    <property type="taxonomic scope" value="Bacteria"/>
</dbReference>
<evidence type="ECO:0000256" key="8">
    <source>
        <dbReference type="ARBA" id="ARBA00023136"/>
    </source>
</evidence>
<dbReference type="AlphaFoldDB" id="C8X1G6"/>
<dbReference type="PANTHER" id="PTHR43394:SF1">
    <property type="entry name" value="ATP-BINDING CASSETTE SUB-FAMILY B MEMBER 10, MITOCHONDRIAL"/>
    <property type="match status" value="1"/>
</dbReference>
<evidence type="ECO:0000313" key="13">
    <source>
        <dbReference type="Proteomes" id="UP000001052"/>
    </source>
</evidence>
<dbReference type="InterPro" id="IPR003593">
    <property type="entry name" value="AAA+_ATPase"/>
</dbReference>
<dbReference type="HOGENOM" id="CLU_000604_84_3_7"/>
<dbReference type="InterPro" id="IPR039421">
    <property type="entry name" value="Type_1_exporter"/>
</dbReference>
<feature type="transmembrane region" description="Helical" evidence="9">
    <location>
        <begin position="62"/>
        <end position="85"/>
    </location>
</feature>
<dbReference type="SMART" id="SM00382">
    <property type="entry name" value="AAA"/>
    <property type="match status" value="1"/>
</dbReference>
<evidence type="ECO:0000256" key="6">
    <source>
        <dbReference type="ARBA" id="ARBA00022840"/>
    </source>
</evidence>
<reference evidence="12 13" key="2">
    <citation type="journal article" date="2010" name="Stand. Genomic Sci.">
        <title>Complete genome sequence of Desulfohalobium retbaense type strain (HR(100)).</title>
        <authorList>
            <person name="Spring S."/>
            <person name="Nolan M."/>
            <person name="Lapidus A."/>
            <person name="Glavina Del Rio T."/>
            <person name="Copeland A."/>
            <person name="Tice H."/>
            <person name="Cheng J.F."/>
            <person name="Lucas S."/>
            <person name="Land M."/>
            <person name="Chen F."/>
            <person name="Bruce D."/>
            <person name="Goodwin L."/>
            <person name="Pitluck S."/>
            <person name="Ivanova N."/>
            <person name="Mavromatis K."/>
            <person name="Mikhailova N."/>
            <person name="Pati A."/>
            <person name="Chen A."/>
            <person name="Palaniappan K."/>
            <person name="Hauser L."/>
            <person name="Chang Y.J."/>
            <person name="Jeffries C.D."/>
            <person name="Munk C."/>
            <person name="Kiss H."/>
            <person name="Chain P."/>
            <person name="Han C."/>
            <person name="Brettin T."/>
            <person name="Detter J.C."/>
            <person name="Schuler E."/>
            <person name="Goker M."/>
            <person name="Rohde M."/>
            <person name="Bristow J."/>
            <person name="Eisen J.A."/>
            <person name="Markowitz V."/>
            <person name="Hugenholtz P."/>
            <person name="Kyrpides N.C."/>
            <person name="Klenk H.P."/>
        </authorList>
    </citation>
    <scope>NUCLEOTIDE SEQUENCE [LARGE SCALE GENOMIC DNA]</scope>
    <source>
        <strain evidence="12 13">DSM 5692</strain>
    </source>
</reference>
<dbReference type="SUPFAM" id="SSF90123">
    <property type="entry name" value="ABC transporter transmembrane region"/>
    <property type="match status" value="1"/>
</dbReference>
<name>C8X1G6_DESRD</name>
<comment type="subcellular location">
    <subcellularLocation>
        <location evidence="1">Cell membrane</location>
        <topology evidence="1">Multi-pass membrane protein</topology>
    </subcellularLocation>
</comment>
<dbReference type="Proteomes" id="UP000001052">
    <property type="component" value="Chromosome"/>
</dbReference>
<evidence type="ECO:0000256" key="2">
    <source>
        <dbReference type="ARBA" id="ARBA00022448"/>
    </source>
</evidence>
<dbReference type="Pfam" id="PF00664">
    <property type="entry name" value="ABC_membrane"/>
    <property type="match status" value="1"/>
</dbReference>
<keyword evidence="7 9" id="KW-1133">Transmembrane helix</keyword>
<evidence type="ECO:0000256" key="9">
    <source>
        <dbReference type="SAM" id="Phobius"/>
    </source>
</evidence>
<dbReference type="CDD" id="cd18565">
    <property type="entry name" value="ABC_6TM_exporter_like"/>
    <property type="match status" value="1"/>
</dbReference>
<dbReference type="PROSITE" id="PS50893">
    <property type="entry name" value="ABC_TRANSPORTER_2"/>
    <property type="match status" value="1"/>
</dbReference>
<evidence type="ECO:0000256" key="7">
    <source>
        <dbReference type="ARBA" id="ARBA00022989"/>
    </source>
</evidence>
<keyword evidence="6" id="KW-0067">ATP-binding</keyword>
<dbReference type="STRING" id="485915.Dret_0975"/>
<sequence>MHQAIRESALWRLLPLTWPYKRQIAVGLGANGCARFFDLLPTLIVGQVVDAIEQGRVLPDRFVTYALLVLATFAGLAVFQSLSSYNLGTMAQKVRHDLRTALYRHLQRLDMTFFGRRQTGDILAVVSNDVDSLETFFSDTSTSLVRIVITFFGVYGILLYLDWRLALVLFVPLPLALWAVRFFARRVQPQYRQARQAVGRINSLVENNINGMEVIQAYTAEAEQDHFVNEQSSLYRDSVCSALWERARFIPLIYLIAGTAFALLIGLGGWFAARPAGPSLGEYATFILLAMRLILPIFAVGRLLNQVQRAEASARRIQEVFQRQPLIQDAAGAVALAEPIERLEFENVSFAYQPEMPILQNVSFAVGRGEMLGVVGPTGAGKSTLVKLLLRMYAPEQGRIKVNGRDLDQLTLASVRGQVGYVSQDAFIFQGSVEDNIRLGSPEASSEAVREAARIAGALEFIEVLPKGFATLLGERGLSLSGGQRQRISLARAVLRNPPLLVLDEATSSVDTKTEELIQDNLQSLQHDRLVIAVAHRLSTVRQSSSIMVLVDGRVAEYGTHNELVAQKGVYAGLWRVQSGGALCE</sequence>
<dbReference type="InterPro" id="IPR017871">
    <property type="entry name" value="ABC_transporter-like_CS"/>
</dbReference>
<proteinExistence type="predicted"/>
<dbReference type="InterPro" id="IPR011527">
    <property type="entry name" value="ABC1_TM_dom"/>
</dbReference>
<protein>
    <submittedName>
        <fullName evidence="12">ABC transporter related protein</fullName>
    </submittedName>
</protein>
<feature type="domain" description="ABC transmembrane type-1" evidence="11">
    <location>
        <begin position="25"/>
        <end position="309"/>
    </location>
</feature>
<feature type="transmembrane region" description="Helical" evidence="9">
    <location>
        <begin position="252"/>
        <end position="271"/>
    </location>
</feature>
<evidence type="ECO:0000256" key="4">
    <source>
        <dbReference type="ARBA" id="ARBA00022692"/>
    </source>
</evidence>
<dbReference type="SUPFAM" id="SSF52540">
    <property type="entry name" value="P-loop containing nucleoside triphosphate hydrolases"/>
    <property type="match status" value="1"/>
</dbReference>
<dbReference type="EMBL" id="CP001734">
    <property type="protein sequence ID" value="ACV68263.1"/>
    <property type="molecule type" value="Genomic_DNA"/>
</dbReference>
<dbReference type="GO" id="GO:0005886">
    <property type="term" value="C:plasma membrane"/>
    <property type="evidence" value="ECO:0007669"/>
    <property type="project" value="UniProtKB-SubCell"/>
</dbReference>
<dbReference type="InterPro" id="IPR036640">
    <property type="entry name" value="ABC1_TM_sf"/>
</dbReference>
<evidence type="ECO:0000259" key="11">
    <source>
        <dbReference type="PROSITE" id="PS50929"/>
    </source>
</evidence>
<dbReference type="GO" id="GO:0005524">
    <property type="term" value="F:ATP binding"/>
    <property type="evidence" value="ECO:0007669"/>
    <property type="project" value="UniProtKB-KW"/>
</dbReference>